<evidence type="ECO:0000256" key="2">
    <source>
        <dbReference type="SAM" id="MobiDB-lite"/>
    </source>
</evidence>
<evidence type="ECO:0000256" key="1">
    <source>
        <dbReference type="ARBA" id="ARBA00022729"/>
    </source>
</evidence>
<dbReference type="EMBL" id="CP071709">
    <property type="protein sequence ID" value="QVY61309.1"/>
    <property type="molecule type" value="Genomic_DNA"/>
</dbReference>
<name>A0ABX8FAW7_9BACI</name>
<feature type="compositionally biased region" description="Acidic residues" evidence="2">
    <location>
        <begin position="235"/>
        <end position="245"/>
    </location>
</feature>
<dbReference type="PROSITE" id="PS51272">
    <property type="entry name" value="SLH"/>
    <property type="match status" value="3"/>
</dbReference>
<feature type="domain" description="SLH" evidence="4">
    <location>
        <begin position="154"/>
        <end position="214"/>
    </location>
</feature>
<feature type="region of interest" description="Disordered" evidence="2">
    <location>
        <begin position="211"/>
        <end position="265"/>
    </location>
</feature>
<reference evidence="5 6" key="1">
    <citation type="submission" date="2021-03" db="EMBL/GenBank/DDBJ databases">
        <title>The first data on the complete genome of the tetrodotoxin-producing bacterium.</title>
        <authorList>
            <person name="Melnikova D.I."/>
            <person name="Nijland R."/>
            <person name="Magarlamov T.Y."/>
        </authorList>
    </citation>
    <scope>NUCLEOTIDE SEQUENCE [LARGE SCALE GENOMIC DNA]</scope>
    <source>
        <strain evidence="5 6">1839</strain>
    </source>
</reference>
<evidence type="ECO:0000256" key="3">
    <source>
        <dbReference type="SAM" id="SignalP"/>
    </source>
</evidence>
<dbReference type="InterPro" id="IPR051465">
    <property type="entry name" value="Cell_Envelope_Struct_Comp"/>
</dbReference>
<proteinExistence type="predicted"/>
<evidence type="ECO:0000259" key="4">
    <source>
        <dbReference type="PROSITE" id="PS51272"/>
    </source>
</evidence>
<feature type="domain" description="SLH" evidence="4">
    <location>
        <begin position="26"/>
        <end position="87"/>
    </location>
</feature>
<sequence length="553" mass="60451">MKKTASFVLSAAILSGAFAPTYSQAAGTIPFKDIEGSYAKAAILELQEHGILQGNGAGKFNPTGSISREQFAIVLANALKLNLEEAPATPSFSDIPASHYAYKHIEAVKKAGIALGYKDGTFNGTEKLNREQMAVLYVRALGKDVDGYDAKLPFSDKGMISAFARDAVGYATEIGLINGYSNGTFGPNNFATREAVAKVTLPFIKVVENLKPVKPEPTPDPEPVPVPEQPKPEQPEVDPEPELPEIDPQPEVPEIPGIDPMPEEPTLDQKVENLSLILNAFAEEKDSKYDGWGTTITAKTFNNVGMQGVTDENFDLVLGLLAATLYQYEEKDPNFQMILGSKEYSEMFINEFMYLMAKEDLIQDFKAKLDYINTSLRTQHWEEFDGLIVAPEVRTVLEAEYKGVDLTPLEINEIMFANIINEIDNEEVTPPVNEEVPVSNEEVPAEIQTQPITDFSINGYKGEGYLTFRFSHAAGASSMKVLQSIDGGQTWTDSVVVSVYDGPNGNYIGTSTLTETNTGVRVSELTAGTYYEFKIVVTGGEHAGDSNIISTIY</sequence>
<dbReference type="RefSeq" id="WP_214476396.1">
    <property type="nucleotide sequence ID" value="NZ_CANKUS010000001.1"/>
</dbReference>
<evidence type="ECO:0000313" key="6">
    <source>
        <dbReference type="Proteomes" id="UP000679247"/>
    </source>
</evidence>
<gene>
    <name evidence="5" type="ORF">J1899_20570</name>
</gene>
<keyword evidence="1 3" id="KW-0732">Signal</keyword>
<feature type="chain" id="PRO_5046641410" evidence="3">
    <location>
        <begin position="26"/>
        <end position="553"/>
    </location>
</feature>
<dbReference type="Pfam" id="PF00395">
    <property type="entry name" value="SLH"/>
    <property type="match status" value="3"/>
</dbReference>
<feature type="compositionally biased region" description="Pro residues" evidence="2">
    <location>
        <begin position="215"/>
        <end position="229"/>
    </location>
</feature>
<evidence type="ECO:0000313" key="5">
    <source>
        <dbReference type="EMBL" id="QVY61309.1"/>
    </source>
</evidence>
<dbReference type="PANTHER" id="PTHR43308">
    <property type="entry name" value="OUTER MEMBRANE PROTEIN ALPHA-RELATED"/>
    <property type="match status" value="1"/>
</dbReference>
<feature type="signal peptide" evidence="3">
    <location>
        <begin position="1"/>
        <end position="25"/>
    </location>
</feature>
<protein>
    <submittedName>
        <fullName evidence="5">S-layer homology domain-containing protein</fullName>
    </submittedName>
</protein>
<accession>A0ABX8FAW7</accession>
<organism evidence="5 6">
    <name type="scientific">Cytobacillus gottheilii</name>
    <dbReference type="NCBI Taxonomy" id="859144"/>
    <lineage>
        <taxon>Bacteria</taxon>
        <taxon>Bacillati</taxon>
        <taxon>Bacillota</taxon>
        <taxon>Bacilli</taxon>
        <taxon>Bacillales</taxon>
        <taxon>Bacillaceae</taxon>
        <taxon>Cytobacillus</taxon>
    </lineage>
</organism>
<feature type="domain" description="SLH" evidence="4">
    <location>
        <begin position="88"/>
        <end position="151"/>
    </location>
</feature>
<dbReference type="InterPro" id="IPR001119">
    <property type="entry name" value="SLH_dom"/>
</dbReference>
<dbReference type="Proteomes" id="UP000679247">
    <property type="component" value="Chromosome"/>
</dbReference>
<keyword evidence="6" id="KW-1185">Reference proteome</keyword>